<keyword evidence="11" id="KW-1185">Reference proteome</keyword>
<keyword evidence="5 8" id="KW-1133">Transmembrane helix</keyword>
<feature type="domain" description="SSD" evidence="9">
    <location>
        <begin position="261"/>
        <end position="367"/>
    </location>
</feature>
<dbReference type="Pfam" id="PF03176">
    <property type="entry name" value="MMPL"/>
    <property type="match status" value="2"/>
</dbReference>
<dbReference type="GO" id="GO:0005886">
    <property type="term" value="C:plasma membrane"/>
    <property type="evidence" value="ECO:0007669"/>
    <property type="project" value="UniProtKB-SubCell"/>
</dbReference>
<evidence type="ECO:0000256" key="4">
    <source>
        <dbReference type="ARBA" id="ARBA00022692"/>
    </source>
</evidence>
<dbReference type="RefSeq" id="WP_110315354.1">
    <property type="nucleotide sequence ID" value="NZ_QJJU01000003.1"/>
</dbReference>
<evidence type="ECO:0000313" key="10">
    <source>
        <dbReference type="EMBL" id="PXX11309.1"/>
    </source>
</evidence>
<keyword evidence="6 8" id="KW-0472">Membrane</keyword>
<comment type="caution">
    <text evidence="10">The sequence shown here is derived from an EMBL/GenBank/DDBJ whole genome shotgun (WGS) entry which is preliminary data.</text>
</comment>
<dbReference type="PANTHER" id="PTHR33406">
    <property type="entry name" value="MEMBRANE PROTEIN MJ1562-RELATED"/>
    <property type="match status" value="1"/>
</dbReference>
<feature type="region of interest" description="Disordered" evidence="7">
    <location>
        <begin position="1017"/>
        <end position="1054"/>
    </location>
</feature>
<accession>A0A318HR21</accession>
<dbReference type="EMBL" id="QJJU01000003">
    <property type="protein sequence ID" value="PXX11309.1"/>
    <property type="molecule type" value="Genomic_DNA"/>
</dbReference>
<name>A0A318HR21_9MYCO</name>
<gene>
    <name evidence="10" type="ORF">C8E89_103398</name>
</gene>
<evidence type="ECO:0000259" key="9">
    <source>
        <dbReference type="PROSITE" id="PS50156"/>
    </source>
</evidence>
<dbReference type="InterPro" id="IPR004707">
    <property type="entry name" value="MmpL_fam"/>
</dbReference>
<evidence type="ECO:0000256" key="2">
    <source>
        <dbReference type="ARBA" id="ARBA00010157"/>
    </source>
</evidence>
<dbReference type="NCBIfam" id="TIGR00833">
    <property type="entry name" value="actII"/>
    <property type="match status" value="1"/>
</dbReference>
<keyword evidence="4 8" id="KW-0812">Transmembrane</keyword>
<feature type="transmembrane region" description="Helical" evidence="8">
    <location>
        <begin position="846"/>
        <end position="863"/>
    </location>
</feature>
<feature type="transmembrane region" description="Helical" evidence="8">
    <location>
        <begin position="304"/>
        <end position="333"/>
    </location>
</feature>
<feature type="transmembrane region" description="Helical" evidence="8">
    <location>
        <begin position="942"/>
        <end position="968"/>
    </location>
</feature>
<feature type="compositionally biased region" description="Basic and acidic residues" evidence="7">
    <location>
        <begin position="1019"/>
        <end position="1054"/>
    </location>
</feature>
<evidence type="ECO:0000256" key="3">
    <source>
        <dbReference type="ARBA" id="ARBA00022475"/>
    </source>
</evidence>
<dbReference type="InterPro" id="IPR004869">
    <property type="entry name" value="MMPL_dom"/>
</dbReference>
<reference evidence="10 11" key="2">
    <citation type="submission" date="2018-06" db="EMBL/GenBank/DDBJ databases">
        <title>Sequencing of bacterial isolates from soil warming experiment in Harvard Forest, Massachusetts, USA.</title>
        <authorList>
            <person name="Deangelis K.PhD."/>
        </authorList>
    </citation>
    <scope>NUCLEOTIDE SEQUENCE [LARGE SCALE GENOMIC DNA]</scope>
    <source>
        <strain evidence="10 11">GAS496</strain>
    </source>
</reference>
<evidence type="ECO:0000256" key="7">
    <source>
        <dbReference type="SAM" id="MobiDB-lite"/>
    </source>
</evidence>
<feature type="transmembrane region" description="Helical" evidence="8">
    <location>
        <begin position="345"/>
        <end position="368"/>
    </location>
</feature>
<comment type="subcellular location">
    <subcellularLocation>
        <location evidence="1">Cell membrane</location>
        <topology evidence="1">Multi-pass membrane protein</topology>
    </subcellularLocation>
</comment>
<comment type="similarity">
    <text evidence="2">Belongs to the resistance-nodulation-cell division (RND) (TC 2.A.6) family. MmpL subfamily.</text>
</comment>
<dbReference type="InterPro" id="IPR000731">
    <property type="entry name" value="SSD"/>
</dbReference>
<dbReference type="Gene3D" id="1.20.1640.10">
    <property type="entry name" value="Multidrug efflux transporter AcrB transmembrane domain"/>
    <property type="match status" value="2"/>
</dbReference>
<dbReference type="OrthoDB" id="2365435at2"/>
<dbReference type="AlphaFoldDB" id="A0A318HR21"/>
<dbReference type="SUPFAM" id="SSF82866">
    <property type="entry name" value="Multidrug efflux transporter AcrB transmembrane domain"/>
    <property type="match status" value="2"/>
</dbReference>
<dbReference type="PANTHER" id="PTHR33406:SF6">
    <property type="entry name" value="MEMBRANE PROTEIN YDGH-RELATED"/>
    <property type="match status" value="1"/>
</dbReference>
<evidence type="ECO:0000256" key="5">
    <source>
        <dbReference type="ARBA" id="ARBA00022989"/>
    </source>
</evidence>
<dbReference type="Proteomes" id="UP000247781">
    <property type="component" value="Unassembled WGS sequence"/>
</dbReference>
<reference evidence="11" key="1">
    <citation type="submission" date="2018-05" db="EMBL/GenBank/DDBJ databases">
        <authorList>
            <person name="Deangelis K."/>
            <person name="Huntemann M."/>
            <person name="Clum A."/>
            <person name="Pillay M."/>
            <person name="Palaniappan K."/>
            <person name="Varghese N."/>
            <person name="Mikhailova N."/>
            <person name="Stamatis D."/>
            <person name="Reddy T."/>
            <person name="Daum C."/>
            <person name="Shapiro N."/>
            <person name="Ivanova N."/>
            <person name="Kyrpides N."/>
            <person name="Woyke T."/>
        </authorList>
    </citation>
    <scope>NUCLEOTIDE SEQUENCE [LARGE SCALE GENOMIC DNA]</scope>
    <source>
        <strain evidence="11">GAS496</strain>
    </source>
</reference>
<evidence type="ECO:0000256" key="6">
    <source>
        <dbReference type="ARBA" id="ARBA00023136"/>
    </source>
</evidence>
<protein>
    <submittedName>
        <fullName evidence="10">RND superfamily putative drug exporter</fullName>
    </submittedName>
</protein>
<sequence>MHSIVLGDAGPNVLRRAKAEDLPSSLGGFGRLGRVVVRWPLLVIVFWIALAVALFILLPPLAKIAGEKQPEFLPSDAPVLVANNAMIKAFDESDSQNSLLVVLTNDNGLGPDQEAVYRKLVDNLRADHQSVVMLQDFISTPALRDVVTSKDHKAWYLPVGLAGALATPPAAESYKKAVEIVKASTTGTSLTAHLTGPAATVGDMTAVGESDVHVIEIATALMVLTILLLVYRNPLTMALPLVTIGISLVVAQQLIAGLLVLGMSISPQAMVLVSGMMLGAGTDYAVFLISRYHEYLRMGYESDVALVSALGSIGKVIAASAGTVAITFLGMTFAKLGVFSTIGPALAVTIMVGFVASITLLPAMLALAGRRGLCKPRRELTKRLWRRSGVRIVLHPVRHLVASLIVLAILAGCVGAIKFNYDDRKNLPADVDSNVGYAVMAQHFPVNSSIQQFILVQSQRDLRSPKALADLEQMARRVSQVPGIAAVRGITRPTGDTLEQAKATFQAGAVGDKLSQASTEISNRDADLDRLTGGAHQLADALGDVRNGVLDAMTSVSGLTNALVDMQAKYGPNATLADIDQSARLVKSMRAMGDALGVNLTQVDDVYRWAVPMMAALNFNPICSIDPACQNSRAILQRLIAAHDDGSLQSLSDLARQLQAADGTQPVNSTVGNLQQKLEAATEAAQKLGLDKPDGIKRKLDELQNGANTLADASRQLADGVQLLVDQVRQMGPGLGDASSFLMAMRNNAREPSMAGFYIPPEILTNSEFKTAATMFVSADGHAVRYLVQTDLDPFGTQAMDQVAQIMNAARSAQPNTELVDATISIAGLPAVNADVRDYYNHDMRFILTMTILVVLLILIVLLRAVVAPLYLIASVAISFLSALGIGVVVFQFILGQHLAWNVPGTAFIVLVAVGADYNLLLISRIRDEASRGMRTAVIRTVGATGGVITSAGIIFAASMLGLTFGSIAGMVQVGFIIGVGLLLDTFLVRTVTVPAMAVLVGKANWWPSRNLKPLHGSIDPDRLDHPRPTEPGDSADRDEHQHEDEKQEQPQLV</sequence>
<evidence type="ECO:0000256" key="8">
    <source>
        <dbReference type="SAM" id="Phobius"/>
    </source>
</evidence>
<feature type="transmembrane region" description="Helical" evidence="8">
    <location>
        <begin position="238"/>
        <end position="263"/>
    </location>
</feature>
<feature type="transmembrane region" description="Helical" evidence="8">
    <location>
        <begin position="154"/>
        <end position="171"/>
    </location>
</feature>
<evidence type="ECO:0000313" key="11">
    <source>
        <dbReference type="Proteomes" id="UP000247781"/>
    </source>
</evidence>
<feature type="transmembrane region" description="Helical" evidence="8">
    <location>
        <begin position="389"/>
        <end position="417"/>
    </location>
</feature>
<feature type="transmembrane region" description="Helical" evidence="8">
    <location>
        <begin position="269"/>
        <end position="292"/>
    </location>
</feature>
<organism evidence="10 11">
    <name type="scientific">Mycolicibacterium moriokaense</name>
    <dbReference type="NCBI Taxonomy" id="39691"/>
    <lineage>
        <taxon>Bacteria</taxon>
        <taxon>Bacillati</taxon>
        <taxon>Actinomycetota</taxon>
        <taxon>Actinomycetes</taxon>
        <taxon>Mycobacteriales</taxon>
        <taxon>Mycobacteriaceae</taxon>
        <taxon>Mycolicibacterium</taxon>
    </lineage>
</organism>
<feature type="transmembrane region" description="Helical" evidence="8">
    <location>
        <begin position="870"/>
        <end position="895"/>
    </location>
</feature>
<proteinExistence type="inferred from homology"/>
<feature type="transmembrane region" description="Helical" evidence="8">
    <location>
        <begin position="212"/>
        <end position="231"/>
    </location>
</feature>
<keyword evidence="3" id="KW-1003">Cell membrane</keyword>
<feature type="transmembrane region" description="Helical" evidence="8">
    <location>
        <begin position="901"/>
        <end position="921"/>
    </location>
</feature>
<evidence type="ECO:0000256" key="1">
    <source>
        <dbReference type="ARBA" id="ARBA00004651"/>
    </source>
</evidence>
<feature type="transmembrane region" description="Helical" evidence="8">
    <location>
        <begin position="39"/>
        <end position="58"/>
    </location>
</feature>
<dbReference type="InterPro" id="IPR050545">
    <property type="entry name" value="Mycobact_MmpL"/>
</dbReference>
<dbReference type="PROSITE" id="PS50156">
    <property type="entry name" value="SSD"/>
    <property type="match status" value="1"/>
</dbReference>